<dbReference type="EC" id="2.7.7.7" evidence="1"/>
<gene>
    <name evidence="1" type="ORF">NBRC111894_1423</name>
</gene>
<dbReference type="GO" id="GO:0003887">
    <property type="term" value="F:DNA-directed DNA polymerase activity"/>
    <property type="evidence" value="ECO:0007669"/>
    <property type="project" value="UniProtKB-EC"/>
</dbReference>
<proteinExistence type="predicted"/>
<keyword evidence="1" id="KW-0808">Transferase</keyword>
<evidence type="ECO:0000313" key="2">
    <source>
        <dbReference type="Proteomes" id="UP000319716"/>
    </source>
</evidence>
<dbReference type="Proteomes" id="UP000319716">
    <property type="component" value="Unassembled WGS sequence"/>
</dbReference>
<evidence type="ECO:0000313" key="1">
    <source>
        <dbReference type="EMBL" id="GAY75869.1"/>
    </source>
</evidence>
<name>A0A4Y1Z9Z7_9BACL</name>
<organism evidence="1 2">
    <name type="scientific">Sporolactobacillus inulinus</name>
    <dbReference type="NCBI Taxonomy" id="2078"/>
    <lineage>
        <taxon>Bacteria</taxon>
        <taxon>Bacillati</taxon>
        <taxon>Bacillota</taxon>
        <taxon>Bacilli</taxon>
        <taxon>Bacillales</taxon>
        <taxon>Sporolactobacillaceae</taxon>
        <taxon>Sporolactobacillus</taxon>
    </lineage>
</organism>
<keyword evidence="1" id="KW-0548">Nucleotidyltransferase</keyword>
<protein>
    <submittedName>
        <fullName evidence="1">DNA polymerase IV</fullName>
        <ecNumber evidence="1">2.7.7.7</ecNumber>
    </submittedName>
</protein>
<accession>A0A4Y1Z9Z7</accession>
<reference evidence="1 2" key="1">
    <citation type="submission" date="2017-11" db="EMBL/GenBank/DDBJ databases">
        <title>Draft Genome Sequence of Sporolactobacillus inulinus NBRC 111894 Isolated from Koso, a Japanese Sugar-Vegetable Fermented Beverage.</title>
        <authorList>
            <person name="Chiou T.Y."/>
            <person name="Oshima K."/>
            <person name="Suda W."/>
            <person name="Hattori M."/>
            <person name="Takahashi T."/>
        </authorList>
    </citation>
    <scope>NUCLEOTIDE SEQUENCE [LARGE SCALE GENOMIC DNA]</scope>
    <source>
        <strain evidence="1 2">NBRC111894</strain>
    </source>
</reference>
<comment type="caution">
    <text evidence="1">The sequence shown here is derived from an EMBL/GenBank/DDBJ whole genome shotgun (WGS) entry which is preliminary data.</text>
</comment>
<dbReference type="EMBL" id="BEXB01000009">
    <property type="protein sequence ID" value="GAY75869.1"/>
    <property type="molecule type" value="Genomic_DNA"/>
</dbReference>
<dbReference type="AlphaFoldDB" id="A0A4Y1Z9Z7"/>
<sequence length="107" mass="12134">MAFIAKFDCLMQQILVWTFYHAVHRLFSESWAHQPIRAAAVTLSDLQKSTETFQLDLFARIEEKAKLSAAVDRIHCKYGRTALFRGASLLPASQLRVRAGKIGGHFK</sequence>